<evidence type="ECO:0000313" key="1">
    <source>
        <dbReference type="EMBL" id="RPA76183.1"/>
    </source>
</evidence>
<dbReference type="AlphaFoldDB" id="A0A3N4HQS1"/>
<accession>A0A3N4HQS1</accession>
<reference evidence="1 2" key="1">
    <citation type="journal article" date="2018" name="Nat. Ecol. Evol.">
        <title>Pezizomycetes genomes reveal the molecular basis of ectomycorrhizal truffle lifestyle.</title>
        <authorList>
            <person name="Murat C."/>
            <person name="Payen T."/>
            <person name="Noel B."/>
            <person name="Kuo A."/>
            <person name="Morin E."/>
            <person name="Chen J."/>
            <person name="Kohler A."/>
            <person name="Krizsan K."/>
            <person name="Balestrini R."/>
            <person name="Da Silva C."/>
            <person name="Montanini B."/>
            <person name="Hainaut M."/>
            <person name="Levati E."/>
            <person name="Barry K.W."/>
            <person name="Belfiori B."/>
            <person name="Cichocki N."/>
            <person name="Clum A."/>
            <person name="Dockter R.B."/>
            <person name="Fauchery L."/>
            <person name="Guy J."/>
            <person name="Iotti M."/>
            <person name="Le Tacon F."/>
            <person name="Lindquist E.A."/>
            <person name="Lipzen A."/>
            <person name="Malagnac F."/>
            <person name="Mello A."/>
            <person name="Molinier V."/>
            <person name="Miyauchi S."/>
            <person name="Poulain J."/>
            <person name="Riccioni C."/>
            <person name="Rubini A."/>
            <person name="Sitrit Y."/>
            <person name="Splivallo R."/>
            <person name="Traeger S."/>
            <person name="Wang M."/>
            <person name="Zifcakova L."/>
            <person name="Wipf D."/>
            <person name="Zambonelli A."/>
            <person name="Paolocci F."/>
            <person name="Nowrousian M."/>
            <person name="Ottonello S."/>
            <person name="Baldrian P."/>
            <person name="Spatafora J.W."/>
            <person name="Henrissat B."/>
            <person name="Nagy L.G."/>
            <person name="Aury J.M."/>
            <person name="Wincker P."/>
            <person name="Grigoriev I.V."/>
            <person name="Bonfante P."/>
            <person name="Martin F.M."/>
        </authorList>
    </citation>
    <scope>NUCLEOTIDE SEQUENCE [LARGE SCALE GENOMIC DNA]</scope>
    <source>
        <strain evidence="1 2">RN42</strain>
    </source>
</reference>
<name>A0A3N4HQS1_ASCIM</name>
<keyword evidence="2" id="KW-1185">Reference proteome</keyword>
<sequence length="72" mass="8410">MLRSCSFALVMTARIVGCPKRGGPHLLPNYWSPAFITKRSNLIQIQKRNRLWVPWSKVVQLYYYLSLGRQNS</sequence>
<proteinExistence type="predicted"/>
<organism evidence="1 2">
    <name type="scientific">Ascobolus immersus RN42</name>
    <dbReference type="NCBI Taxonomy" id="1160509"/>
    <lineage>
        <taxon>Eukaryota</taxon>
        <taxon>Fungi</taxon>
        <taxon>Dikarya</taxon>
        <taxon>Ascomycota</taxon>
        <taxon>Pezizomycotina</taxon>
        <taxon>Pezizomycetes</taxon>
        <taxon>Pezizales</taxon>
        <taxon>Ascobolaceae</taxon>
        <taxon>Ascobolus</taxon>
    </lineage>
</organism>
<gene>
    <name evidence="1" type="ORF">BJ508DRAFT_10641</name>
</gene>
<evidence type="ECO:0000313" key="2">
    <source>
        <dbReference type="Proteomes" id="UP000275078"/>
    </source>
</evidence>
<dbReference type="Proteomes" id="UP000275078">
    <property type="component" value="Unassembled WGS sequence"/>
</dbReference>
<protein>
    <submittedName>
        <fullName evidence="1">Uncharacterized protein</fullName>
    </submittedName>
</protein>
<dbReference type="EMBL" id="ML119749">
    <property type="protein sequence ID" value="RPA76183.1"/>
    <property type="molecule type" value="Genomic_DNA"/>
</dbReference>